<dbReference type="EMBL" id="RRYP01018540">
    <property type="protein sequence ID" value="TNV73598.1"/>
    <property type="molecule type" value="Genomic_DNA"/>
</dbReference>
<organism evidence="1 2">
    <name type="scientific">Halteria grandinella</name>
    <dbReference type="NCBI Taxonomy" id="5974"/>
    <lineage>
        <taxon>Eukaryota</taxon>
        <taxon>Sar</taxon>
        <taxon>Alveolata</taxon>
        <taxon>Ciliophora</taxon>
        <taxon>Intramacronucleata</taxon>
        <taxon>Spirotrichea</taxon>
        <taxon>Stichotrichia</taxon>
        <taxon>Sporadotrichida</taxon>
        <taxon>Halteriidae</taxon>
        <taxon>Halteria</taxon>
    </lineage>
</organism>
<gene>
    <name evidence="1" type="ORF">FGO68_gene16008</name>
</gene>
<sequence length="426" mass="47659">MAPEKQANIDLSGKQGDTSGLVHAIVRRTPTNKVNQKAFIQVVLSIYFEDVSSPNGIIPQAGSSNLVTMPVNRNLQGNSKYTEQTNQGSCENSGSKLGYYSFGPSKQRDIVFNMMVHDINAKQANSPQQKIMSPQQNIASIQSESGIQLSKNEVRLFLLHALNFTKSTQEYLMGSDSYSNIAQPCMLVASSTPGESIISYARSLTNCLSKELSAPLTSICTGELSNQRKRLEDHITRLLVNPWTTMNKVVHEANNGQTASNQMVDNRQAEQIDVENFNREKQNQSWDGELKNFIEEILALSFISLSDHETQATSLFESDFRFLAQTEIASTARGFRKSVIDHLSSKIPDCGPLEERKRMAETTTEIINNLLPINLSSNINTSHQEIEETLLLKKADVQRKEFIKQASFEILTRVVSPYFSNAFCYR</sequence>
<dbReference type="AlphaFoldDB" id="A0A8J8NEK6"/>
<evidence type="ECO:0000313" key="2">
    <source>
        <dbReference type="Proteomes" id="UP000785679"/>
    </source>
</evidence>
<protein>
    <submittedName>
        <fullName evidence="1">Uncharacterized protein</fullName>
    </submittedName>
</protein>
<name>A0A8J8NEK6_HALGN</name>
<keyword evidence="2" id="KW-1185">Reference proteome</keyword>
<evidence type="ECO:0000313" key="1">
    <source>
        <dbReference type="EMBL" id="TNV73598.1"/>
    </source>
</evidence>
<reference evidence="1" key="1">
    <citation type="submission" date="2019-06" db="EMBL/GenBank/DDBJ databases">
        <authorList>
            <person name="Zheng W."/>
        </authorList>
    </citation>
    <scope>NUCLEOTIDE SEQUENCE</scope>
    <source>
        <strain evidence="1">QDHG01</strain>
    </source>
</reference>
<comment type="caution">
    <text evidence="1">The sequence shown here is derived from an EMBL/GenBank/DDBJ whole genome shotgun (WGS) entry which is preliminary data.</text>
</comment>
<accession>A0A8J8NEK6</accession>
<proteinExistence type="predicted"/>
<dbReference type="Proteomes" id="UP000785679">
    <property type="component" value="Unassembled WGS sequence"/>
</dbReference>